<keyword evidence="1" id="KW-0812">Transmembrane</keyword>
<dbReference type="AlphaFoldDB" id="A0A927YM70"/>
<evidence type="ECO:0000313" key="2">
    <source>
        <dbReference type="EMBL" id="MBE5919529.1"/>
    </source>
</evidence>
<dbReference type="Proteomes" id="UP000766246">
    <property type="component" value="Unassembled WGS sequence"/>
</dbReference>
<gene>
    <name evidence="2" type="ORF">E7272_06745</name>
</gene>
<keyword evidence="1" id="KW-1133">Transmembrane helix</keyword>
<dbReference type="Pfam" id="PF11335">
    <property type="entry name" value="DUF3137"/>
    <property type="match status" value="1"/>
</dbReference>
<keyword evidence="1" id="KW-0472">Membrane</keyword>
<proteinExistence type="predicted"/>
<feature type="transmembrane region" description="Helical" evidence="1">
    <location>
        <begin position="20"/>
        <end position="52"/>
    </location>
</feature>
<dbReference type="EMBL" id="SVER01000014">
    <property type="protein sequence ID" value="MBE5919529.1"/>
    <property type="molecule type" value="Genomic_DNA"/>
</dbReference>
<dbReference type="InterPro" id="IPR021484">
    <property type="entry name" value="DUF3137"/>
</dbReference>
<comment type="caution">
    <text evidence="2">The sequence shown here is derived from an EMBL/GenBank/DDBJ whole genome shotgun (WGS) entry which is preliminary data.</text>
</comment>
<organism evidence="2 3">
    <name type="scientific">Pseudobutyrivibrio ruminis</name>
    <dbReference type="NCBI Taxonomy" id="46206"/>
    <lineage>
        <taxon>Bacteria</taxon>
        <taxon>Bacillati</taxon>
        <taxon>Bacillota</taxon>
        <taxon>Clostridia</taxon>
        <taxon>Lachnospirales</taxon>
        <taxon>Lachnospiraceae</taxon>
        <taxon>Pseudobutyrivibrio</taxon>
    </lineage>
</organism>
<reference evidence="2" key="1">
    <citation type="submission" date="2019-04" db="EMBL/GenBank/DDBJ databases">
        <title>Evolution of Biomass-Degrading Anaerobic Consortia Revealed by Metagenomics.</title>
        <authorList>
            <person name="Peng X."/>
        </authorList>
    </citation>
    <scope>NUCLEOTIDE SEQUENCE</scope>
    <source>
        <strain evidence="2">SIG311</strain>
    </source>
</reference>
<name>A0A927YM70_9FIRM</name>
<accession>A0A927YM70</accession>
<evidence type="ECO:0000313" key="3">
    <source>
        <dbReference type="Proteomes" id="UP000766246"/>
    </source>
</evidence>
<evidence type="ECO:0000256" key="1">
    <source>
        <dbReference type="SAM" id="Phobius"/>
    </source>
</evidence>
<sequence length="316" mass="37159">MLSVKELSEKFNNLDISTKRLIVVSGFILLLFLMVTGLFVPLLFILLILFGVMSSRYYKIKKAVQKDFKENHLQRFLQEIFPDATYFPDGSIIDVNGCRECNLFPVKKEWFKTEDGLKMTFGKNNDISLEYVEVYTYLIKHDEDGDEYKETLFRGGLFKYTFFKKFKDNIYVIPNKTKNGKPVHGLLGGEKPEFNPSKAEKDLHEIQLEDVEFNELFSVFSANDEESFFILTPQYMSLMKDLYKKHDGKIRFKFSGNYMFIAISEMDLFDFDLEYNSNRQFDEEKTFEKCVNQTKEEIRGLEEFATTLELGDSIFY</sequence>
<protein>
    <submittedName>
        <fullName evidence="2">DUF3137 domain-containing protein</fullName>
    </submittedName>
</protein>